<dbReference type="InterPro" id="IPR004241">
    <property type="entry name" value="Atg8-like"/>
</dbReference>
<evidence type="ECO:0000256" key="6">
    <source>
        <dbReference type="ARBA" id="ARBA00023329"/>
    </source>
</evidence>
<name>A0A177WMS6_BATDL</name>
<proteinExistence type="inferred from homology"/>
<reference evidence="10 11" key="2">
    <citation type="submission" date="2016-05" db="EMBL/GenBank/DDBJ databases">
        <title>Lineage-specific infection strategies underlie the spectrum of fungal disease in amphibians.</title>
        <authorList>
            <person name="Cuomo C.A."/>
            <person name="Farrer R.A."/>
            <person name="James T."/>
            <person name="Longcore J."/>
            <person name="Birren B."/>
        </authorList>
    </citation>
    <scope>NUCLEOTIDE SEQUENCE [LARGE SCALE GENOMIC DNA]</scope>
    <source>
        <strain evidence="10 11">JEL423</strain>
    </source>
</reference>
<dbReference type="STRING" id="403673.A0A177WMS6"/>
<evidence type="ECO:0000256" key="8">
    <source>
        <dbReference type="RuleBase" id="RU004384"/>
    </source>
</evidence>
<evidence type="ECO:0000256" key="3">
    <source>
        <dbReference type="ARBA" id="ARBA00023006"/>
    </source>
</evidence>
<evidence type="ECO:0000313" key="10">
    <source>
        <dbReference type="EMBL" id="OAJ40671.1"/>
    </source>
</evidence>
<dbReference type="VEuPathDB" id="FungiDB:BDEG_24378"/>
<dbReference type="GO" id="GO:0006914">
    <property type="term" value="P:autophagy"/>
    <property type="evidence" value="ECO:0007669"/>
    <property type="project" value="UniProtKB-KW"/>
</dbReference>
<feature type="region of interest" description="Disordered" evidence="9">
    <location>
        <begin position="1"/>
        <end position="22"/>
    </location>
</feature>
<dbReference type="InterPro" id="IPR029071">
    <property type="entry name" value="Ubiquitin-like_domsf"/>
</dbReference>
<dbReference type="OrthoDB" id="6738456at2759"/>
<keyword evidence="3 8" id="KW-0072">Autophagy</keyword>
<dbReference type="GO" id="GO:0000421">
    <property type="term" value="C:autophagosome membrane"/>
    <property type="evidence" value="ECO:0007669"/>
    <property type="project" value="UniProtKB-SubCell"/>
</dbReference>
<dbReference type="EMBL" id="DS022304">
    <property type="protein sequence ID" value="OAJ40671.1"/>
    <property type="molecule type" value="Genomic_DNA"/>
</dbReference>
<evidence type="ECO:0000313" key="11">
    <source>
        <dbReference type="Proteomes" id="UP000077115"/>
    </source>
</evidence>
<keyword evidence="5 7" id="KW-0449">Lipoprotein</keyword>
<dbReference type="PANTHER" id="PTHR10969">
    <property type="entry name" value="MICROTUBULE-ASSOCIATED PROTEINS 1A/1B LIGHT CHAIN 3-RELATED"/>
    <property type="match status" value="1"/>
</dbReference>
<keyword evidence="6" id="KW-0968">Cytoplasmic vesicle</keyword>
<dbReference type="Pfam" id="PF02991">
    <property type="entry name" value="ATG8"/>
    <property type="match status" value="1"/>
</dbReference>
<evidence type="ECO:0000256" key="5">
    <source>
        <dbReference type="ARBA" id="ARBA00023288"/>
    </source>
</evidence>
<dbReference type="Gene3D" id="3.10.20.90">
    <property type="entry name" value="Phosphatidylinositol 3-kinase Catalytic Subunit, Chain A, domain 1"/>
    <property type="match status" value="1"/>
</dbReference>
<dbReference type="eggNOG" id="KOG1654">
    <property type="taxonomic scope" value="Eukaryota"/>
</dbReference>
<protein>
    <recommendedName>
        <fullName evidence="8">Autophagy-related protein</fullName>
    </recommendedName>
</protein>
<comment type="subcellular location">
    <subcellularLocation>
        <location evidence="1">Cytoplasmic vesicle</location>
        <location evidence="1">Autophagosome membrane</location>
        <topology evidence="1">Lipid-anchor</topology>
    </subcellularLocation>
</comment>
<evidence type="ECO:0000256" key="7">
    <source>
        <dbReference type="PIRSR" id="PIRSR604241-50"/>
    </source>
</evidence>
<sequence>MSDIVKQSSSKSSNGPQTSYCQEHSFERRAAESRRILDSFPDRVPIIVERSASWASKPLPYMEKKKFLCPGDITVGQFQSVIRRRLELNQQQGLFLTVANKFLPPSSALLSQVYAEHSDQDGFLYVVYATENVFGQMR</sequence>
<keyword evidence="4" id="KW-0472">Membrane</keyword>
<dbReference type="GO" id="GO:0031410">
    <property type="term" value="C:cytoplasmic vesicle"/>
    <property type="evidence" value="ECO:0007669"/>
    <property type="project" value="UniProtKB-KW"/>
</dbReference>
<evidence type="ECO:0000256" key="4">
    <source>
        <dbReference type="ARBA" id="ARBA00023136"/>
    </source>
</evidence>
<dbReference type="AlphaFoldDB" id="A0A177WMS6"/>
<accession>A0A177WMS6</accession>
<dbReference type="SUPFAM" id="SSF54236">
    <property type="entry name" value="Ubiquitin-like"/>
    <property type="match status" value="1"/>
</dbReference>
<evidence type="ECO:0000256" key="1">
    <source>
        <dbReference type="ARBA" id="ARBA00004512"/>
    </source>
</evidence>
<evidence type="ECO:0000256" key="2">
    <source>
        <dbReference type="ARBA" id="ARBA00007293"/>
    </source>
</evidence>
<comment type="similarity">
    <text evidence="2 8">Belongs to the ATG8 family.</text>
</comment>
<reference evidence="10 11" key="1">
    <citation type="submission" date="2006-10" db="EMBL/GenBank/DDBJ databases">
        <title>The Genome Sequence of Batrachochytrium dendrobatidis JEL423.</title>
        <authorList>
            <consortium name="The Broad Institute Genome Sequencing Platform"/>
            <person name="Birren B."/>
            <person name="Lander E."/>
            <person name="Galagan J."/>
            <person name="Cuomo C."/>
            <person name="Devon K."/>
            <person name="Jaffe D."/>
            <person name="Butler J."/>
            <person name="Alvarez P."/>
            <person name="Gnerre S."/>
            <person name="Grabherr M."/>
            <person name="Kleber M."/>
            <person name="Mauceli E."/>
            <person name="Brockman W."/>
            <person name="Young S."/>
            <person name="LaButti K."/>
            <person name="Sykes S."/>
            <person name="DeCaprio D."/>
            <person name="Crawford M."/>
            <person name="Koehrsen M."/>
            <person name="Engels R."/>
            <person name="Montgomery P."/>
            <person name="Pearson M."/>
            <person name="Howarth C."/>
            <person name="Larson L."/>
            <person name="White J."/>
            <person name="O'Leary S."/>
            <person name="Kodira C."/>
            <person name="Zeng Q."/>
            <person name="Yandava C."/>
            <person name="Alvarado L."/>
            <person name="Longcore J."/>
            <person name="James T."/>
        </authorList>
    </citation>
    <scope>NUCLEOTIDE SEQUENCE [LARGE SCALE GENOMIC DNA]</scope>
    <source>
        <strain evidence="10 11">JEL423</strain>
    </source>
</reference>
<organism evidence="10 11">
    <name type="scientific">Batrachochytrium dendrobatidis (strain JEL423)</name>
    <dbReference type="NCBI Taxonomy" id="403673"/>
    <lineage>
        <taxon>Eukaryota</taxon>
        <taxon>Fungi</taxon>
        <taxon>Fungi incertae sedis</taxon>
        <taxon>Chytridiomycota</taxon>
        <taxon>Chytridiomycota incertae sedis</taxon>
        <taxon>Chytridiomycetes</taxon>
        <taxon>Rhizophydiales</taxon>
        <taxon>Rhizophydiales incertae sedis</taxon>
        <taxon>Batrachochytrium</taxon>
    </lineage>
</organism>
<gene>
    <name evidence="10" type="ORF">BDEG_24378</name>
</gene>
<feature type="lipid moiety-binding region" description="Phosphatidylserine amidated glycine; alternate" evidence="7">
    <location>
        <position position="135"/>
    </location>
</feature>
<evidence type="ECO:0000256" key="9">
    <source>
        <dbReference type="SAM" id="MobiDB-lite"/>
    </source>
</evidence>
<dbReference type="Proteomes" id="UP000077115">
    <property type="component" value="Unassembled WGS sequence"/>
</dbReference>